<dbReference type="SUPFAM" id="SSF53474">
    <property type="entry name" value="alpha/beta-Hydrolases"/>
    <property type="match status" value="1"/>
</dbReference>
<organism evidence="4 5">
    <name type="scientific">Nesidiocoris tenuis</name>
    <dbReference type="NCBI Taxonomy" id="355587"/>
    <lineage>
        <taxon>Eukaryota</taxon>
        <taxon>Metazoa</taxon>
        <taxon>Ecdysozoa</taxon>
        <taxon>Arthropoda</taxon>
        <taxon>Hexapoda</taxon>
        <taxon>Insecta</taxon>
        <taxon>Pterygota</taxon>
        <taxon>Neoptera</taxon>
        <taxon>Paraneoptera</taxon>
        <taxon>Hemiptera</taxon>
        <taxon>Heteroptera</taxon>
        <taxon>Panheteroptera</taxon>
        <taxon>Cimicomorpha</taxon>
        <taxon>Miridae</taxon>
        <taxon>Dicyphina</taxon>
        <taxon>Nesidiocoris</taxon>
    </lineage>
</organism>
<protein>
    <recommendedName>
        <fullName evidence="2">Lipase</fullName>
    </recommendedName>
</protein>
<keyword evidence="2" id="KW-0378">Hydrolase</keyword>
<evidence type="ECO:0000256" key="2">
    <source>
        <dbReference type="PIRNR" id="PIRNR000862"/>
    </source>
</evidence>
<keyword evidence="2" id="KW-0442">Lipid degradation</keyword>
<gene>
    <name evidence="4" type="ORF">NTJ_00956</name>
</gene>
<keyword evidence="5" id="KW-1185">Reference proteome</keyword>
<dbReference type="EMBL" id="AP028909">
    <property type="protein sequence ID" value="BES88150.1"/>
    <property type="molecule type" value="Genomic_DNA"/>
</dbReference>
<evidence type="ECO:0000313" key="5">
    <source>
        <dbReference type="Proteomes" id="UP001307889"/>
    </source>
</evidence>
<dbReference type="PIRSF" id="PIRSF000862">
    <property type="entry name" value="Steryl_ester_lip"/>
    <property type="match status" value="1"/>
</dbReference>
<dbReference type="InterPro" id="IPR006693">
    <property type="entry name" value="AB_hydrolase_lipase"/>
</dbReference>
<evidence type="ECO:0000313" key="4">
    <source>
        <dbReference type="EMBL" id="BES88150.1"/>
    </source>
</evidence>
<evidence type="ECO:0000259" key="3">
    <source>
        <dbReference type="Pfam" id="PF04083"/>
    </source>
</evidence>
<proteinExistence type="inferred from homology"/>
<name>A0ABN7A7A1_9HEMI</name>
<dbReference type="Gene3D" id="3.40.50.1820">
    <property type="entry name" value="alpha/beta hydrolase"/>
    <property type="match status" value="1"/>
</dbReference>
<dbReference type="PANTHER" id="PTHR11005">
    <property type="entry name" value="LYSOSOMAL ACID LIPASE-RELATED"/>
    <property type="match status" value="1"/>
</dbReference>
<feature type="domain" description="Partial AB-hydrolase lipase" evidence="3">
    <location>
        <begin position="39"/>
        <end position="95"/>
    </location>
</feature>
<sequence>MAATSGRNALLRVRNVISSSRCFVQKSSHSQELDAVDEIKKRGYGCELHHVTTEDGYALTMHRVTSRGSDGESRKRTPVMVQHGLSCASTDWVVMDEGLVYRLVDKGCDVWLGNTRGNVYSRSHVHMSPKDPEFWNFSWHEMGQYDLPSMIDHILESTGHKRLTYVGHSQGSTAFFVMASIRPAFNAKVKAMFALGPVASLGHLGSVVLKQLALRSDAIYKAANVAGISHVTVETSDFVSKIVNMFQARVFDDNMTYVLSSLWGYPCPVLRSKLFHLWLGHARNGLSLKTLAHYAQSACQRYWFNLYDHGDRAKNLEQYGAETPPAYPLKNITVPVTLLYGQADWLAHPLDVRALYDSLTNAERKQLVQMPLCDYNHLDFCWSHECQDDIVKMILDSV</sequence>
<dbReference type="InterPro" id="IPR025483">
    <property type="entry name" value="Lipase_euk"/>
</dbReference>
<dbReference type="Proteomes" id="UP001307889">
    <property type="component" value="Chromosome 1"/>
</dbReference>
<evidence type="ECO:0000256" key="1">
    <source>
        <dbReference type="ARBA" id="ARBA00010701"/>
    </source>
</evidence>
<reference evidence="4 5" key="1">
    <citation type="submission" date="2023-09" db="EMBL/GenBank/DDBJ databases">
        <title>Nesidiocoris tenuis whole genome shotgun sequence.</title>
        <authorList>
            <person name="Shibata T."/>
            <person name="Shimoda M."/>
            <person name="Kobayashi T."/>
            <person name="Uehara T."/>
        </authorList>
    </citation>
    <scope>NUCLEOTIDE SEQUENCE [LARGE SCALE GENOMIC DNA]</scope>
    <source>
        <strain evidence="4 5">Japan</strain>
    </source>
</reference>
<accession>A0ABN7A7A1</accession>
<keyword evidence="2" id="KW-0443">Lipid metabolism</keyword>
<dbReference type="Pfam" id="PF04083">
    <property type="entry name" value="Abhydro_lipase"/>
    <property type="match status" value="1"/>
</dbReference>
<comment type="similarity">
    <text evidence="1 2">Belongs to the AB hydrolase superfamily. Lipase family.</text>
</comment>
<dbReference type="InterPro" id="IPR029058">
    <property type="entry name" value="AB_hydrolase_fold"/>
</dbReference>